<reference evidence="3 4" key="1">
    <citation type="submission" date="2016-10" db="EMBL/GenBank/DDBJ databases">
        <authorList>
            <person name="de Groot N.N."/>
        </authorList>
    </citation>
    <scope>NUCLEOTIDE SEQUENCE [LARGE SCALE GENOMIC DNA]</scope>
    <source>
        <strain evidence="3 4">DSM 18610</strain>
    </source>
</reference>
<evidence type="ECO:0000313" key="3">
    <source>
        <dbReference type="EMBL" id="SER20342.1"/>
    </source>
</evidence>
<name>A0A1H9M9L6_9SPHI</name>
<dbReference type="AlphaFoldDB" id="A0A1H9M9L6"/>
<feature type="signal peptide" evidence="2">
    <location>
        <begin position="1"/>
        <end position="20"/>
    </location>
</feature>
<accession>A0A1H9M9L6</accession>
<protein>
    <recommendedName>
        <fullName evidence="5">LTXXQ motif family protein</fullName>
    </recommendedName>
</protein>
<evidence type="ECO:0000256" key="2">
    <source>
        <dbReference type="SAM" id="SignalP"/>
    </source>
</evidence>
<proteinExistence type="predicted"/>
<dbReference type="EMBL" id="FOGG01000005">
    <property type="protein sequence ID" value="SER20342.1"/>
    <property type="molecule type" value="Genomic_DNA"/>
</dbReference>
<evidence type="ECO:0000256" key="1">
    <source>
        <dbReference type="SAM" id="MobiDB-lite"/>
    </source>
</evidence>
<dbReference type="RefSeq" id="WP_090882468.1">
    <property type="nucleotide sequence ID" value="NZ_FOGG01000005.1"/>
</dbReference>
<gene>
    <name evidence="3" type="ORF">SAMN04488023_105180</name>
</gene>
<dbReference type="STRING" id="390241.SAMN04488023_105180"/>
<feature type="chain" id="PRO_5011749516" description="LTXXQ motif family protein" evidence="2">
    <location>
        <begin position="21"/>
        <end position="149"/>
    </location>
</feature>
<feature type="compositionally biased region" description="Basic and acidic residues" evidence="1">
    <location>
        <begin position="117"/>
        <end position="140"/>
    </location>
</feature>
<keyword evidence="2" id="KW-0732">Signal</keyword>
<sequence>MKRAILTIAIVAMGLTAAFAQDTTRRARMNRPKLTAEQRAEKSTAVMEKKLALTADQKTKVYAIELDRAKKAEAMWATEAKDRKAKREELKAAMEKSKADLEGVLTADQKTKLEAFRAEGREKAGKMREGFRKGKGDKKPVVSNPPSQS</sequence>
<evidence type="ECO:0000313" key="4">
    <source>
        <dbReference type="Proteomes" id="UP000199572"/>
    </source>
</evidence>
<dbReference type="OrthoDB" id="1448514at2"/>
<feature type="region of interest" description="Disordered" evidence="1">
    <location>
        <begin position="117"/>
        <end position="149"/>
    </location>
</feature>
<organism evidence="3 4">
    <name type="scientific">Pedobacter rhizosphaerae</name>
    <dbReference type="NCBI Taxonomy" id="390241"/>
    <lineage>
        <taxon>Bacteria</taxon>
        <taxon>Pseudomonadati</taxon>
        <taxon>Bacteroidota</taxon>
        <taxon>Sphingobacteriia</taxon>
        <taxon>Sphingobacteriales</taxon>
        <taxon>Sphingobacteriaceae</taxon>
        <taxon>Pedobacter</taxon>
    </lineage>
</organism>
<keyword evidence="4" id="KW-1185">Reference proteome</keyword>
<dbReference type="Proteomes" id="UP000199572">
    <property type="component" value="Unassembled WGS sequence"/>
</dbReference>
<evidence type="ECO:0008006" key="5">
    <source>
        <dbReference type="Google" id="ProtNLM"/>
    </source>
</evidence>